<protein>
    <submittedName>
        <fullName evidence="3">Uncharacterized protein</fullName>
    </submittedName>
</protein>
<name>A0A915JSD5_ROMCU</name>
<accession>A0A915JSD5</accession>
<evidence type="ECO:0000313" key="2">
    <source>
        <dbReference type="Proteomes" id="UP000887565"/>
    </source>
</evidence>
<proteinExistence type="predicted"/>
<dbReference type="AlphaFoldDB" id="A0A915JSD5"/>
<dbReference type="WBParaSite" id="nRc.2.0.1.t29220-RA">
    <property type="protein sequence ID" value="nRc.2.0.1.t29220-RA"/>
    <property type="gene ID" value="nRc.2.0.1.g29220"/>
</dbReference>
<organism evidence="2 3">
    <name type="scientific">Romanomermis culicivorax</name>
    <name type="common">Nematode worm</name>
    <dbReference type="NCBI Taxonomy" id="13658"/>
    <lineage>
        <taxon>Eukaryota</taxon>
        <taxon>Metazoa</taxon>
        <taxon>Ecdysozoa</taxon>
        <taxon>Nematoda</taxon>
        <taxon>Enoplea</taxon>
        <taxon>Dorylaimia</taxon>
        <taxon>Mermithida</taxon>
        <taxon>Mermithoidea</taxon>
        <taxon>Mermithidae</taxon>
        <taxon>Romanomermis</taxon>
    </lineage>
</organism>
<sequence>MALCYVLQCLADTRAWNYPATEERKTIIGDIHREYQIEMDKKAEMKKKKSSIMPTKWAVLPKYQMKPALIIEATMMTQPPVVGIQTLLGAAQRALAPRTPTTIQGPQMPPPGILKASKTPIKDLPKGRGFPPKQNGTKG</sequence>
<dbReference type="Proteomes" id="UP000887565">
    <property type="component" value="Unplaced"/>
</dbReference>
<feature type="region of interest" description="Disordered" evidence="1">
    <location>
        <begin position="98"/>
        <end position="139"/>
    </location>
</feature>
<evidence type="ECO:0000256" key="1">
    <source>
        <dbReference type="SAM" id="MobiDB-lite"/>
    </source>
</evidence>
<keyword evidence="2" id="KW-1185">Reference proteome</keyword>
<reference evidence="3" key="1">
    <citation type="submission" date="2022-11" db="UniProtKB">
        <authorList>
            <consortium name="WormBaseParasite"/>
        </authorList>
    </citation>
    <scope>IDENTIFICATION</scope>
</reference>
<evidence type="ECO:0000313" key="3">
    <source>
        <dbReference type="WBParaSite" id="nRc.2.0.1.t29220-RA"/>
    </source>
</evidence>